<feature type="domain" description="Gfo/Idh/MocA-like oxidoreductase N-terminal" evidence="1">
    <location>
        <begin position="8"/>
        <end position="139"/>
    </location>
</feature>
<dbReference type="PANTHER" id="PTHR43249">
    <property type="entry name" value="UDP-N-ACETYL-2-AMINO-2-DEOXY-D-GLUCURONATE OXIDASE"/>
    <property type="match status" value="1"/>
</dbReference>
<protein>
    <recommendedName>
        <fullName evidence="5">Oxidoreductase</fullName>
    </recommendedName>
</protein>
<dbReference type="PANTHER" id="PTHR43249:SF1">
    <property type="entry name" value="D-GLUCOSIDE 3-DEHYDROGENASE"/>
    <property type="match status" value="1"/>
</dbReference>
<dbReference type="InterPro" id="IPR013944">
    <property type="entry name" value="OxRdtase_put_C"/>
</dbReference>
<dbReference type="SUPFAM" id="SSF51735">
    <property type="entry name" value="NAD(P)-binding Rossmann-fold domains"/>
    <property type="match status" value="1"/>
</dbReference>
<accession>A0A8K1FJZ1</accession>
<reference evidence="3" key="1">
    <citation type="submission" date="2019-03" db="EMBL/GenBank/DDBJ databases">
        <title>Long read genome sequence of the mycoparasitic Pythium oligandrum ATCC 38472 isolated from sugarbeet rhizosphere.</title>
        <authorList>
            <person name="Gaulin E."/>
        </authorList>
    </citation>
    <scope>NUCLEOTIDE SEQUENCE</scope>
    <source>
        <strain evidence="3">ATCC 38472_TT</strain>
    </source>
</reference>
<dbReference type="Pfam" id="PF01408">
    <property type="entry name" value="GFO_IDH_MocA"/>
    <property type="match status" value="1"/>
</dbReference>
<dbReference type="GO" id="GO:0000166">
    <property type="term" value="F:nucleotide binding"/>
    <property type="evidence" value="ECO:0007669"/>
    <property type="project" value="InterPro"/>
</dbReference>
<evidence type="ECO:0000259" key="2">
    <source>
        <dbReference type="Pfam" id="PF08635"/>
    </source>
</evidence>
<keyword evidence="4" id="KW-1185">Reference proteome</keyword>
<comment type="caution">
    <text evidence="3">The sequence shown here is derived from an EMBL/GenBank/DDBJ whole genome shotgun (WGS) entry which is preliminary data.</text>
</comment>
<dbReference type="SUPFAM" id="SSF55347">
    <property type="entry name" value="Glyceraldehyde-3-phosphate dehydrogenase-like, C-terminal domain"/>
    <property type="match status" value="1"/>
</dbReference>
<dbReference type="AlphaFoldDB" id="A0A8K1FJZ1"/>
<dbReference type="InterPro" id="IPR052515">
    <property type="entry name" value="Gfo/Idh/MocA_Oxidoreductase"/>
</dbReference>
<gene>
    <name evidence="3" type="ORF">Poli38472_013676</name>
</gene>
<dbReference type="InterPro" id="IPR036291">
    <property type="entry name" value="NAD(P)-bd_dom_sf"/>
</dbReference>
<dbReference type="Proteomes" id="UP000794436">
    <property type="component" value="Unassembled WGS sequence"/>
</dbReference>
<dbReference type="EMBL" id="SPLM01000077">
    <property type="protein sequence ID" value="TMW61213.1"/>
    <property type="molecule type" value="Genomic_DNA"/>
</dbReference>
<evidence type="ECO:0008006" key="5">
    <source>
        <dbReference type="Google" id="ProtNLM"/>
    </source>
</evidence>
<name>A0A8K1FJZ1_PYTOL</name>
<dbReference type="Gene3D" id="3.40.50.720">
    <property type="entry name" value="NAD(P)-binding Rossmann-like Domain"/>
    <property type="match status" value="1"/>
</dbReference>
<evidence type="ECO:0000313" key="4">
    <source>
        <dbReference type="Proteomes" id="UP000794436"/>
    </source>
</evidence>
<sequence>MAPAFNNVRVALIGAGSVNFGGVEGPWDHASRLELLGAEIVAIVDPMTDKAQAQLEKRAAGKEYGHLWANCKIYASTEEMLPLAKPTAAFIGVPPSFHGCYKFPIELQCLRAGVHVFVEKPLTNVDPVEAKKYADELEQVRKEKNLVVLVGYMFRYATFVQKIHELLAGKQVVCLTARYNCAYQNIASPFWWNSEHCGGPIVEQATHFADLARFIVGEVSLPSVHSRSVKANLTPGTVGYLAKVPVDETVVPPANRVPRAHVATWYFESGAVGSLVHGALHQGLSYEATIEIMADGLRIAVLEPYSDCPILKIREAGSEEDKVLTFPGDDMYLTEDREFLKAVNGEPAEIKCQYSDAINTYILTCQIRDDALAH</sequence>
<dbReference type="Gene3D" id="3.30.360.10">
    <property type="entry name" value="Dihydrodipicolinate Reductase, domain 2"/>
    <property type="match status" value="1"/>
</dbReference>
<dbReference type="OrthoDB" id="10250282at2759"/>
<evidence type="ECO:0000313" key="3">
    <source>
        <dbReference type="EMBL" id="TMW61213.1"/>
    </source>
</evidence>
<proteinExistence type="predicted"/>
<evidence type="ECO:0000259" key="1">
    <source>
        <dbReference type="Pfam" id="PF01408"/>
    </source>
</evidence>
<feature type="domain" description="Oxidoreductase putative C-terminal" evidence="2">
    <location>
        <begin position="155"/>
        <end position="296"/>
    </location>
</feature>
<organism evidence="3 4">
    <name type="scientific">Pythium oligandrum</name>
    <name type="common">Mycoparasitic fungus</name>
    <dbReference type="NCBI Taxonomy" id="41045"/>
    <lineage>
        <taxon>Eukaryota</taxon>
        <taxon>Sar</taxon>
        <taxon>Stramenopiles</taxon>
        <taxon>Oomycota</taxon>
        <taxon>Peronosporomycetes</taxon>
        <taxon>Pythiales</taxon>
        <taxon>Pythiaceae</taxon>
        <taxon>Pythium</taxon>
    </lineage>
</organism>
<dbReference type="Pfam" id="PF08635">
    <property type="entry name" value="ox_reductase_C"/>
    <property type="match status" value="1"/>
</dbReference>
<dbReference type="InterPro" id="IPR000683">
    <property type="entry name" value="Gfo/Idh/MocA-like_OxRdtase_N"/>
</dbReference>